<dbReference type="EMBL" id="JBHSZZ010000055">
    <property type="protein sequence ID" value="MFC7187706.1"/>
    <property type="molecule type" value="Genomic_DNA"/>
</dbReference>
<evidence type="ECO:0000313" key="3">
    <source>
        <dbReference type="Proteomes" id="UP001596390"/>
    </source>
</evidence>
<evidence type="ECO:0000313" key="2">
    <source>
        <dbReference type="EMBL" id="MFC7187706.1"/>
    </source>
</evidence>
<dbReference type="AlphaFoldDB" id="A0ABD5YI19"/>
<feature type="region of interest" description="Disordered" evidence="1">
    <location>
        <begin position="49"/>
        <end position="102"/>
    </location>
</feature>
<dbReference type="SUPFAM" id="SSF55729">
    <property type="entry name" value="Acyl-CoA N-acyltransferases (Nat)"/>
    <property type="match status" value="1"/>
</dbReference>
<comment type="caution">
    <text evidence="2">The sequence shown here is derived from an EMBL/GenBank/DDBJ whole genome shotgun (WGS) entry which is preliminary data.</text>
</comment>
<dbReference type="Gene3D" id="3.40.630.30">
    <property type="match status" value="1"/>
</dbReference>
<organism evidence="2 3">
    <name type="scientific">Halorubrum yunnanense</name>
    <dbReference type="NCBI Taxonomy" id="1526162"/>
    <lineage>
        <taxon>Archaea</taxon>
        <taxon>Methanobacteriati</taxon>
        <taxon>Methanobacteriota</taxon>
        <taxon>Stenosarchaea group</taxon>
        <taxon>Halobacteria</taxon>
        <taxon>Halobacteriales</taxon>
        <taxon>Haloferacaceae</taxon>
        <taxon>Halorubrum</taxon>
    </lineage>
</organism>
<dbReference type="InterPro" id="IPR016181">
    <property type="entry name" value="Acyl_CoA_acyltransferase"/>
</dbReference>
<reference evidence="2 3" key="1">
    <citation type="journal article" date="2019" name="Int. J. Syst. Evol. Microbiol.">
        <title>The Global Catalogue of Microorganisms (GCM) 10K type strain sequencing project: providing services to taxonomists for standard genome sequencing and annotation.</title>
        <authorList>
            <consortium name="The Broad Institute Genomics Platform"/>
            <consortium name="The Broad Institute Genome Sequencing Center for Infectious Disease"/>
            <person name="Wu L."/>
            <person name="Ma J."/>
        </authorList>
    </citation>
    <scope>NUCLEOTIDE SEQUENCE [LARGE SCALE GENOMIC DNA]</scope>
    <source>
        <strain evidence="2 3">Q85</strain>
    </source>
</reference>
<accession>A0ABD5YI19</accession>
<name>A0ABD5YI19_9EURY</name>
<sequence length="232" mass="24019">MDEIAIRDPRPGDADEVEALITSHFSEGSAYGVDLGVNDPTYRVLVAVEAGGDGEGGDAGGDGEDGNPGGDGEDGNPGGDGEDGNPGGNGEDGNPGGDGPILGVMALREFEAPTAVAEEMYFFDDPDLLPAAELYGHLEMGYVRDGATGRGIGSRLLGRLHAIGAERGVDLFLADSWYHGGDDSPEGLFDKHGYETVHREPIDRPAAECPKCEGECTCEGALAVRRAEEGAQ</sequence>
<dbReference type="RefSeq" id="WP_267665175.1">
    <property type="nucleotide sequence ID" value="NZ_JAODIX010000055.1"/>
</dbReference>
<gene>
    <name evidence="2" type="ORF">ACFQMK_12585</name>
</gene>
<feature type="compositionally biased region" description="Gly residues" evidence="1">
    <location>
        <begin position="51"/>
        <end position="100"/>
    </location>
</feature>
<keyword evidence="3" id="KW-1185">Reference proteome</keyword>
<dbReference type="Proteomes" id="UP001596390">
    <property type="component" value="Unassembled WGS sequence"/>
</dbReference>
<proteinExistence type="predicted"/>
<protein>
    <submittedName>
        <fullName evidence="2">N-acetyltransferase</fullName>
    </submittedName>
</protein>
<evidence type="ECO:0000256" key="1">
    <source>
        <dbReference type="SAM" id="MobiDB-lite"/>
    </source>
</evidence>